<dbReference type="PRINTS" id="PR00455">
    <property type="entry name" value="HTHTETR"/>
</dbReference>
<dbReference type="InterPro" id="IPR009057">
    <property type="entry name" value="Homeodomain-like_sf"/>
</dbReference>
<gene>
    <name evidence="5" type="ORF">S01H1_18423</name>
</gene>
<evidence type="ECO:0000256" key="3">
    <source>
        <dbReference type="ARBA" id="ARBA00023163"/>
    </source>
</evidence>
<dbReference type="SUPFAM" id="SSF46689">
    <property type="entry name" value="Homeodomain-like"/>
    <property type="match status" value="1"/>
</dbReference>
<dbReference type="EMBL" id="BARS01009850">
    <property type="protein sequence ID" value="GAF80454.1"/>
    <property type="molecule type" value="Genomic_DNA"/>
</dbReference>
<organism evidence="5">
    <name type="scientific">marine sediment metagenome</name>
    <dbReference type="NCBI Taxonomy" id="412755"/>
    <lineage>
        <taxon>unclassified sequences</taxon>
        <taxon>metagenomes</taxon>
        <taxon>ecological metagenomes</taxon>
    </lineage>
</organism>
<dbReference type="Gene3D" id="1.10.357.10">
    <property type="entry name" value="Tetracycline Repressor, domain 2"/>
    <property type="match status" value="1"/>
</dbReference>
<evidence type="ECO:0000256" key="1">
    <source>
        <dbReference type="ARBA" id="ARBA00023015"/>
    </source>
</evidence>
<name>X0SHI9_9ZZZZ</name>
<keyword evidence="1" id="KW-0805">Transcription regulation</keyword>
<keyword evidence="2" id="KW-0238">DNA-binding</keyword>
<dbReference type="GO" id="GO:0000976">
    <property type="term" value="F:transcription cis-regulatory region binding"/>
    <property type="evidence" value="ECO:0007669"/>
    <property type="project" value="TreeGrafter"/>
</dbReference>
<dbReference type="PANTHER" id="PTHR30055:SF234">
    <property type="entry name" value="HTH-TYPE TRANSCRIPTIONAL REGULATOR BETI"/>
    <property type="match status" value="1"/>
</dbReference>
<dbReference type="InterPro" id="IPR001647">
    <property type="entry name" value="HTH_TetR"/>
</dbReference>
<protein>
    <recommendedName>
        <fullName evidence="4">HTH tetR-type domain-containing protein</fullName>
    </recommendedName>
</protein>
<evidence type="ECO:0000256" key="2">
    <source>
        <dbReference type="ARBA" id="ARBA00023125"/>
    </source>
</evidence>
<keyword evidence="3" id="KW-0804">Transcription</keyword>
<sequence length="176" mass="19882">MGSGMQTKARLSGEERRNQILDAALKLFADKGFSGTKTREIAELAGISETLIFQHFKTKEDLYREAVKQLFAHHPVIPEIEEKVAQRDDMGVFTTLALHMIKHAQQDPRIIRVSVFTALEGSRFAEIFHRGEEPVLLVSESLAGYIKQRIDEGAFKNVNAQIAARLFIETIFMHSV</sequence>
<dbReference type="AlphaFoldDB" id="X0SHI9"/>
<accession>X0SHI9</accession>
<dbReference type="PROSITE" id="PS50977">
    <property type="entry name" value="HTH_TETR_2"/>
    <property type="match status" value="1"/>
</dbReference>
<feature type="non-terminal residue" evidence="5">
    <location>
        <position position="176"/>
    </location>
</feature>
<dbReference type="PANTHER" id="PTHR30055">
    <property type="entry name" value="HTH-TYPE TRANSCRIPTIONAL REGULATOR RUTR"/>
    <property type="match status" value="1"/>
</dbReference>
<dbReference type="Pfam" id="PF00440">
    <property type="entry name" value="TetR_N"/>
    <property type="match status" value="1"/>
</dbReference>
<reference evidence="5" key="1">
    <citation type="journal article" date="2014" name="Front. Microbiol.">
        <title>High frequency of phylogenetically diverse reductive dehalogenase-homologous genes in deep subseafloor sedimentary metagenomes.</title>
        <authorList>
            <person name="Kawai M."/>
            <person name="Futagami T."/>
            <person name="Toyoda A."/>
            <person name="Takaki Y."/>
            <person name="Nishi S."/>
            <person name="Hori S."/>
            <person name="Arai W."/>
            <person name="Tsubouchi T."/>
            <person name="Morono Y."/>
            <person name="Uchiyama I."/>
            <person name="Ito T."/>
            <person name="Fujiyama A."/>
            <person name="Inagaki F."/>
            <person name="Takami H."/>
        </authorList>
    </citation>
    <scope>NUCLEOTIDE SEQUENCE</scope>
    <source>
        <strain evidence="5">Expedition CK06-06</strain>
    </source>
</reference>
<comment type="caution">
    <text evidence="5">The sequence shown here is derived from an EMBL/GenBank/DDBJ whole genome shotgun (WGS) entry which is preliminary data.</text>
</comment>
<feature type="domain" description="HTH tetR-type" evidence="4">
    <location>
        <begin position="14"/>
        <end position="74"/>
    </location>
</feature>
<proteinExistence type="predicted"/>
<dbReference type="InterPro" id="IPR050109">
    <property type="entry name" value="HTH-type_TetR-like_transc_reg"/>
</dbReference>
<evidence type="ECO:0000313" key="5">
    <source>
        <dbReference type="EMBL" id="GAF80454.1"/>
    </source>
</evidence>
<evidence type="ECO:0000259" key="4">
    <source>
        <dbReference type="PROSITE" id="PS50977"/>
    </source>
</evidence>
<dbReference type="GO" id="GO:0003700">
    <property type="term" value="F:DNA-binding transcription factor activity"/>
    <property type="evidence" value="ECO:0007669"/>
    <property type="project" value="TreeGrafter"/>
</dbReference>